<name>A0A3D9FKP2_9SPHN</name>
<reference evidence="1 2" key="1">
    <citation type="submission" date="2018-07" db="EMBL/GenBank/DDBJ databases">
        <title>Genomic Encyclopedia of Type Strains, Phase IV (KMG-IV): sequencing the most valuable type-strain genomes for metagenomic binning, comparative biology and taxonomic classification.</title>
        <authorList>
            <person name="Goeker M."/>
        </authorList>
    </citation>
    <scope>NUCLEOTIDE SEQUENCE [LARGE SCALE GENOMIC DNA]</scope>
    <source>
        <strain evidence="1 2">DSM 26725</strain>
    </source>
</reference>
<dbReference type="AlphaFoldDB" id="A0A3D9FKP2"/>
<keyword evidence="2" id="KW-1185">Reference proteome</keyword>
<proteinExistence type="predicted"/>
<evidence type="ECO:0000313" key="2">
    <source>
        <dbReference type="Proteomes" id="UP000256310"/>
    </source>
</evidence>
<accession>A0A3D9FKP2</accession>
<protein>
    <submittedName>
        <fullName evidence="1">Uncharacterized protein</fullName>
    </submittedName>
</protein>
<organism evidence="1 2">
    <name type="scientific">Parasphingopyxis lamellibrachiae</name>
    <dbReference type="NCBI Taxonomy" id="680125"/>
    <lineage>
        <taxon>Bacteria</taxon>
        <taxon>Pseudomonadati</taxon>
        <taxon>Pseudomonadota</taxon>
        <taxon>Alphaproteobacteria</taxon>
        <taxon>Sphingomonadales</taxon>
        <taxon>Sphingomonadaceae</taxon>
        <taxon>Parasphingopyxis</taxon>
    </lineage>
</organism>
<comment type="caution">
    <text evidence="1">The sequence shown here is derived from an EMBL/GenBank/DDBJ whole genome shotgun (WGS) entry which is preliminary data.</text>
</comment>
<evidence type="ECO:0000313" key="1">
    <source>
        <dbReference type="EMBL" id="RED17641.1"/>
    </source>
</evidence>
<dbReference type="EMBL" id="QRDP01000004">
    <property type="protein sequence ID" value="RED17641.1"/>
    <property type="molecule type" value="Genomic_DNA"/>
</dbReference>
<gene>
    <name evidence="1" type="ORF">DFR46_2692</name>
</gene>
<dbReference type="Proteomes" id="UP000256310">
    <property type="component" value="Unassembled WGS sequence"/>
</dbReference>
<sequence>MDMSFTSFGNRMDAAGSIKPDFHALVAFLAAAQAAQPTSRLATRLAMGGASQMAAIEALITVFAPRPGAEGMNVMGQGQALKGCFNPAVPISYIPVTNKKGW</sequence>